<evidence type="ECO:0000313" key="3">
    <source>
        <dbReference type="Proteomes" id="UP000789901"/>
    </source>
</evidence>
<feature type="compositionally biased region" description="Basic and acidic residues" evidence="1">
    <location>
        <begin position="163"/>
        <end position="173"/>
    </location>
</feature>
<organism evidence="2 3">
    <name type="scientific">Gigaspora margarita</name>
    <dbReference type="NCBI Taxonomy" id="4874"/>
    <lineage>
        <taxon>Eukaryota</taxon>
        <taxon>Fungi</taxon>
        <taxon>Fungi incertae sedis</taxon>
        <taxon>Mucoromycota</taxon>
        <taxon>Glomeromycotina</taxon>
        <taxon>Glomeromycetes</taxon>
        <taxon>Diversisporales</taxon>
        <taxon>Gigasporaceae</taxon>
        <taxon>Gigaspora</taxon>
    </lineage>
</organism>
<dbReference type="Proteomes" id="UP000789901">
    <property type="component" value="Unassembled WGS sequence"/>
</dbReference>
<reference evidence="2 3" key="1">
    <citation type="submission" date="2021-06" db="EMBL/GenBank/DDBJ databases">
        <authorList>
            <person name="Kallberg Y."/>
            <person name="Tangrot J."/>
            <person name="Rosling A."/>
        </authorList>
    </citation>
    <scope>NUCLEOTIDE SEQUENCE [LARGE SCALE GENOMIC DNA]</scope>
    <source>
        <strain evidence="2 3">120-4 pot B 10/14</strain>
    </source>
</reference>
<protein>
    <submittedName>
        <fullName evidence="2">36117_t:CDS:1</fullName>
    </submittedName>
</protein>
<feature type="compositionally biased region" description="Basic and acidic residues" evidence="1">
    <location>
        <begin position="181"/>
        <end position="191"/>
    </location>
</feature>
<name>A0ABN7WVD3_GIGMA</name>
<sequence length="200" mass="22909">MDEMPVCFNMVGSLTVNSKGAKTVYVQTTNNNKNRFTVVLTCLVDGTKLSLVIIFKEKVWPVNTSPPPAGVVVWFQDKSWIDEPEMQKLRKLWHGWIANSSNGLTKGRNLKCADLSTVCYWGLNTWNDIPKDIIVRAFKKCSISNCLLGSKDHLIYDDDESDSDKSDKYKEDKEFNEDYEPEKCKFDKGNEDDNSNEYNK</sequence>
<dbReference type="EMBL" id="CAJVQB010065702">
    <property type="protein sequence ID" value="CAG8841393.1"/>
    <property type="molecule type" value="Genomic_DNA"/>
</dbReference>
<proteinExistence type="predicted"/>
<gene>
    <name evidence="2" type="ORF">GMARGA_LOCUS35406</name>
</gene>
<feature type="region of interest" description="Disordered" evidence="1">
    <location>
        <begin position="156"/>
        <end position="200"/>
    </location>
</feature>
<comment type="caution">
    <text evidence="2">The sequence shown here is derived from an EMBL/GenBank/DDBJ whole genome shotgun (WGS) entry which is preliminary data.</text>
</comment>
<keyword evidence="3" id="KW-1185">Reference proteome</keyword>
<evidence type="ECO:0000256" key="1">
    <source>
        <dbReference type="SAM" id="MobiDB-lite"/>
    </source>
</evidence>
<accession>A0ABN7WVD3</accession>
<evidence type="ECO:0000313" key="2">
    <source>
        <dbReference type="EMBL" id="CAG8841393.1"/>
    </source>
</evidence>